<keyword evidence="6" id="KW-0653">Protein transport</keyword>
<gene>
    <name evidence="10" type="ORF">LWI28_019658</name>
</gene>
<comment type="caution">
    <text evidence="10">The sequence shown here is derived from an EMBL/GenBank/DDBJ whole genome shotgun (WGS) entry which is preliminary data.</text>
</comment>
<feature type="transmembrane region" description="Helical" evidence="9">
    <location>
        <begin position="47"/>
        <end position="69"/>
    </location>
</feature>
<evidence type="ECO:0000256" key="4">
    <source>
        <dbReference type="ARBA" id="ARBA00022692"/>
    </source>
</evidence>
<proteinExistence type="inferred from homology"/>
<evidence type="ECO:0000256" key="8">
    <source>
        <dbReference type="ARBA" id="ARBA00023136"/>
    </source>
</evidence>
<sequence>MGYIYPGRPIANVVFKALIISTRSHALSFFSEFKLAHYMKIAPRSMFVAQVTGTIISSIVNVAASWWLLSAMENICVPEKLPKGSPWTCPGMTVTYDNSVIWGVVGPMRIYYPDGVYS</sequence>
<organism evidence="10 11">
    <name type="scientific">Acer negundo</name>
    <name type="common">Box elder</name>
    <dbReference type="NCBI Taxonomy" id="4023"/>
    <lineage>
        <taxon>Eukaryota</taxon>
        <taxon>Viridiplantae</taxon>
        <taxon>Streptophyta</taxon>
        <taxon>Embryophyta</taxon>
        <taxon>Tracheophyta</taxon>
        <taxon>Spermatophyta</taxon>
        <taxon>Magnoliopsida</taxon>
        <taxon>eudicotyledons</taxon>
        <taxon>Gunneridae</taxon>
        <taxon>Pentapetalae</taxon>
        <taxon>rosids</taxon>
        <taxon>malvids</taxon>
        <taxon>Sapindales</taxon>
        <taxon>Sapindaceae</taxon>
        <taxon>Hippocastanoideae</taxon>
        <taxon>Acereae</taxon>
        <taxon>Acer</taxon>
    </lineage>
</organism>
<dbReference type="AlphaFoldDB" id="A0AAD5J581"/>
<dbReference type="Proteomes" id="UP001064489">
    <property type="component" value="Chromosome 4"/>
</dbReference>
<comment type="subcellular location">
    <subcellularLocation>
        <location evidence="1">Membrane</location>
        <topology evidence="1">Multi-pass membrane protein</topology>
    </subcellularLocation>
</comment>
<dbReference type="GO" id="GO:0015031">
    <property type="term" value="P:protein transport"/>
    <property type="evidence" value="ECO:0007669"/>
    <property type="project" value="UniProtKB-KW"/>
</dbReference>
<dbReference type="InterPro" id="IPR004648">
    <property type="entry name" value="Oligpept_transpt"/>
</dbReference>
<reference evidence="10" key="2">
    <citation type="submission" date="2023-02" db="EMBL/GenBank/DDBJ databases">
        <authorList>
            <person name="Swenson N.G."/>
            <person name="Wegrzyn J.L."/>
            <person name="Mcevoy S.L."/>
        </authorList>
    </citation>
    <scope>NUCLEOTIDE SEQUENCE</scope>
    <source>
        <strain evidence="10">91603</strain>
        <tissue evidence="10">Leaf</tissue>
    </source>
</reference>
<keyword evidence="3" id="KW-0813">Transport</keyword>
<keyword evidence="5" id="KW-0571">Peptide transport</keyword>
<keyword evidence="7 9" id="KW-1133">Transmembrane helix</keyword>
<keyword evidence="4 9" id="KW-0812">Transmembrane</keyword>
<name>A0AAD5J581_ACENE</name>
<comment type="similarity">
    <text evidence="2">Belongs to the oligopeptide OPT transporter (TC 2.A.67.1) family.</text>
</comment>
<evidence type="ECO:0000256" key="7">
    <source>
        <dbReference type="ARBA" id="ARBA00022989"/>
    </source>
</evidence>
<evidence type="ECO:0000256" key="5">
    <source>
        <dbReference type="ARBA" id="ARBA00022856"/>
    </source>
</evidence>
<keyword evidence="11" id="KW-1185">Reference proteome</keyword>
<evidence type="ECO:0000256" key="2">
    <source>
        <dbReference type="ARBA" id="ARBA00005484"/>
    </source>
</evidence>
<dbReference type="Pfam" id="PF03169">
    <property type="entry name" value="OPT"/>
    <property type="match status" value="1"/>
</dbReference>
<dbReference type="PANTHER" id="PTHR22601">
    <property type="entry name" value="ISP4 LIKE PROTEIN"/>
    <property type="match status" value="1"/>
</dbReference>
<dbReference type="EMBL" id="JAJSOW010000101">
    <property type="protein sequence ID" value="KAI9181885.1"/>
    <property type="molecule type" value="Genomic_DNA"/>
</dbReference>
<evidence type="ECO:0000256" key="3">
    <source>
        <dbReference type="ARBA" id="ARBA00022448"/>
    </source>
</evidence>
<dbReference type="GO" id="GO:0016020">
    <property type="term" value="C:membrane"/>
    <property type="evidence" value="ECO:0007669"/>
    <property type="project" value="UniProtKB-SubCell"/>
</dbReference>
<evidence type="ECO:0000313" key="11">
    <source>
        <dbReference type="Proteomes" id="UP001064489"/>
    </source>
</evidence>
<evidence type="ECO:0000256" key="1">
    <source>
        <dbReference type="ARBA" id="ARBA00004141"/>
    </source>
</evidence>
<evidence type="ECO:0000256" key="6">
    <source>
        <dbReference type="ARBA" id="ARBA00022927"/>
    </source>
</evidence>
<keyword evidence="8 9" id="KW-0472">Membrane</keyword>
<dbReference type="GO" id="GO:0035673">
    <property type="term" value="F:oligopeptide transmembrane transporter activity"/>
    <property type="evidence" value="ECO:0007669"/>
    <property type="project" value="InterPro"/>
</dbReference>
<evidence type="ECO:0000313" key="10">
    <source>
        <dbReference type="EMBL" id="KAI9181885.1"/>
    </source>
</evidence>
<accession>A0AAD5J581</accession>
<dbReference type="InterPro" id="IPR004813">
    <property type="entry name" value="OPT"/>
</dbReference>
<evidence type="ECO:0000256" key="9">
    <source>
        <dbReference type="SAM" id="Phobius"/>
    </source>
</evidence>
<protein>
    <submittedName>
        <fullName evidence="10">Uncharacterized protein</fullName>
    </submittedName>
</protein>
<reference evidence="10" key="1">
    <citation type="journal article" date="2022" name="Plant J.">
        <title>Strategies of tolerance reflected in two North American maple genomes.</title>
        <authorList>
            <person name="McEvoy S.L."/>
            <person name="Sezen U.U."/>
            <person name="Trouern-Trend A."/>
            <person name="McMahon S.M."/>
            <person name="Schaberg P.G."/>
            <person name="Yang J."/>
            <person name="Wegrzyn J.L."/>
            <person name="Swenson N.G."/>
        </authorList>
    </citation>
    <scope>NUCLEOTIDE SEQUENCE</scope>
    <source>
        <strain evidence="10">91603</strain>
    </source>
</reference>